<gene>
    <name evidence="2" type="ORF">PACILC2_17310</name>
</gene>
<proteinExistence type="predicted"/>
<dbReference type="EMBL" id="BOVJ01000057">
    <property type="protein sequence ID" value="GIQ63163.1"/>
    <property type="molecule type" value="Genomic_DNA"/>
</dbReference>
<evidence type="ECO:0000256" key="1">
    <source>
        <dbReference type="SAM" id="SignalP"/>
    </source>
</evidence>
<accession>A0ABQ4N4M4</accession>
<comment type="caution">
    <text evidence="2">The sequence shown here is derived from an EMBL/GenBank/DDBJ whole genome shotgun (WGS) entry which is preliminary data.</text>
</comment>
<reference evidence="2 3" key="1">
    <citation type="submission" date="2021-04" db="EMBL/GenBank/DDBJ databases">
        <title>Draft genome sequence of Paenibacillus cisolokensis, LC2-13A.</title>
        <authorList>
            <person name="Uke A."/>
            <person name="Chhe C."/>
            <person name="Baramee S."/>
            <person name="Kosugi A."/>
        </authorList>
    </citation>
    <scope>NUCLEOTIDE SEQUENCE [LARGE SCALE GENOMIC DNA]</scope>
    <source>
        <strain evidence="2 3">LC2-13A</strain>
    </source>
</reference>
<dbReference type="CDD" id="cd15482">
    <property type="entry name" value="Sialidase_non-viral"/>
    <property type="match status" value="1"/>
</dbReference>
<name>A0ABQ4N4M4_9BACL</name>
<dbReference type="SUPFAM" id="SSF50939">
    <property type="entry name" value="Sialidases"/>
    <property type="match status" value="1"/>
</dbReference>
<organism evidence="2 3">
    <name type="scientific">Paenibacillus cisolokensis</name>
    <dbReference type="NCBI Taxonomy" id="1658519"/>
    <lineage>
        <taxon>Bacteria</taxon>
        <taxon>Bacillati</taxon>
        <taxon>Bacillota</taxon>
        <taxon>Bacilli</taxon>
        <taxon>Bacillales</taxon>
        <taxon>Paenibacillaceae</taxon>
        <taxon>Paenibacillus</taxon>
    </lineage>
</organism>
<evidence type="ECO:0000313" key="3">
    <source>
        <dbReference type="Proteomes" id="UP000680304"/>
    </source>
</evidence>
<dbReference type="Gene3D" id="2.60.120.260">
    <property type="entry name" value="Galactose-binding domain-like"/>
    <property type="match status" value="1"/>
</dbReference>
<evidence type="ECO:0008006" key="4">
    <source>
        <dbReference type="Google" id="ProtNLM"/>
    </source>
</evidence>
<evidence type="ECO:0000313" key="2">
    <source>
        <dbReference type="EMBL" id="GIQ63163.1"/>
    </source>
</evidence>
<feature type="chain" id="PRO_5046380079" description="Sialidase domain-containing protein" evidence="1">
    <location>
        <begin position="30"/>
        <end position="531"/>
    </location>
</feature>
<dbReference type="Gene3D" id="2.120.10.10">
    <property type="match status" value="1"/>
</dbReference>
<keyword evidence="3" id="KW-1185">Reference proteome</keyword>
<keyword evidence="1" id="KW-0732">Signal</keyword>
<protein>
    <recommendedName>
        <fullName evidence="4">Sialidase domain-containing protein</fullName>
    </recommendedName>
</protein>
<feature type="signal peptide" evidence="1">
    <location>
        <begin position="1"/>
        <end position="29"/>
    </location>
</feature>
<dbReference type="Proteomes" id="UP000680304">
    <property type="component" value="Unassembled WGS sequence"/>
</dbReference>
<dbReference type="RefSeq" id="WP_213528436.1">
    <property type="nucleotide sequence ID" value="NZ_BOVJ01000057.1"/>
</dbReference>
<dbReference type="InterPro" id="IPR036278">
    <property type="entry name" value="Sialidase_sf"/>
</dbReference>
<dbReference type="PANTHER" id="PTHR38792">
    <property type="entry name" value="BNR/ASP-BOX REPEAT DOMAIN PROTEIN (AFU_ORTHOLOGUE AFUA_7G06430)-RELATED"/>
    <property type="match status" value="1"/>
</dbReference>
<dbReference type="PANTHER" id="PTHR38792:SF3">
    <property type="entry name" value="BNR_ASP-BOX REPEAT DOMAIN PROTEIN (AFU_ORTHOLOGUE AFUA_7G06430)-RELATED"/>
    <property type="match status" value="1"/>
</dbReference>
<sequence>MGKSVQSVTRILLLVALIAGMLPAGFAAASTTGMAWPTDSITAYAPSSGGVWYPRLLKLNNGDWLLSFDSNEGGGRVKVKVIRSTDGGQTWSSPVDAASNPSGDCANGQMIQLANGHIWLAYRDVVKSGGTYYTYLKVRVSTDGGSTWSDLANGQIAAETANSFQGVWEPHLGMIGNTITVMYANDSPNVAGSSGKQNLYMKTWNGSGWSSASLVSDGVSAGSRDGMPVWTRMSDGRYILVFEASDQSGYPFVIRYKISNDGYNWSGPRQTLYIPTRPGKKAGAPFVVQLGDGRLMASFQTDEDSPNTGDAYSSMRTMISADNGATWGYKFNPYPVSDTTSANWNALMAIDSTQVVAATSADFPSSRIVLRFGNAVTPFHVNLANNWGFETASVNGWTTYGDDYPNRILIHGLNDGIARAPGGGDYFVGLSGTSGPATAYVGQTITGLDNGVYMMRAYLRSSGGQNAAYMEVKDYGGSAQTVNFPVTTTWTQISITGINVTNGQATIGFYASMSHPSQWADIDNVEWIRTN</sequence>